<feature type="domain" description="RRM" evidence="4">
    <location>
        <begin position="148"/>
        <end position="226"/>
    </location>
</feature>
<dbReference type="FunFam" id="3.30.70.330:FF:000187">
    <property type="entry name" value="Heterogeneous nuclear ribonucleoprotein Q"/>
    <property type="match status" value="1"/>
</dbReference>
<evidence type="ECO:0000259" key="4">
    <source>
        <dbReference type="PROSITE" id="PS50102"/>
    </source>
</evidence>
<feature type="domain" description="RRM" evidence="4">
    <location>
        <begin position="228"/>
        <end position="312"/>
    </location>
</feature>
<dbReference type="PROSITE" id="PS50102">
    <property type="entry name" value="RRM"/>
    <property type="match status" value="3"/>
</dbReference>
<dbReference type="GO" id="GO:0003723">
    <property type="term" value="F:RNA binding"/>
    <property type="evidence" value="ECO:0007669"/>
    <property type="project" value="UniProtKB-UniRule"/>
</dbReference>
<feature type="compositionally biased region" description="Acidic residues" evidence="3">
    <location>
        <begin position="55"/>
        <end position="65"/>
    </location>
</feature>
<dbReference type="InterPro" id="IPR012677">
    <property type="entry name" value="Nucleotide-bd_a/b_plait_sf"/>
</dbReference>
<feature type="region of interest" description="Disordered" evidence="3">
    <location>
        <begin position="403"/>
        <end position="479"/>
    </location>
</feature>
<name>A0A6A1V2G6_9ROSI</name>
<comment type="caution">
    <text evidence="5">The sequence shown here is derived from an EMBL/GenBank/DDBJ whole genome shotgun (WGS) entry which is preliminary data.</text>
</comment>
<keyword evidence="1 2" id="KW-0694">RNA-binding</keyword>
<dbReference type="AlphaFoldDB" id="A0A6A1V2G6"/>
<dbReference type="CDD" id="cd00590">
    <property type="entry name" value="RRM_SF"/>
    <property type="match status" value="3"/>
</dbReference>
<dbReference type="Gene3D" id="3.30.70.330">
    <property type="match status" value="3"/>
</dbReference>
<dbReference type="SMART" id="SM00360">
    <property type="entry name" value="RRM"/>
    <property type="match status" value="3"/>
</dbReference>
<feature type="domain" description="RRM" evidence="4">
    <location>
        <begin position="325"/>
        <end position="405"/>
    </location>
</feature>
<evidence type="ECO:0000313" key="6">
    <source>
        <dbReference type="Proteomes" id="UP000516437"/>
    </source>
</evidence>
<evidence type="ECO:0000313" key="5">
    <source>
        <dbReference type="EMBL" id="KAB1206833.1"/>
    </source>
</evidence>
<feature type="compositionally biased region" description="Basic and acidic residues" evidence="3">
    <location>
        <begin position="443"/>
        <end position="452"/>
    </location>
</feature>
<dbReference type="Pfam" id="PF00076">
    <property type="entry name" value="RRM_1"/>
    <property type="match status" value="2"/>
</dbReference>
<gene>
    <name evidence="5" type="ORF">CJ030_MR7G008251</name>
</gene>
<feature type="compositionally biased region" description="Acidic residues" evidence="3">
    <location>
        <begin position="75"/>
        <end position="86"/>
    </location>
</feature>
<proteinExistence type="predicted"/>
<evidence type="ECO:0000256" key="2">
    <source>
        <dbReference type="PROSITE-ProRule" id="PRU00176"/>
    </source>
</evidence>
<feature type="compositionally biased region" description="Basic and acidic residues" evidence="3">
    <location>
        <begin position="44"/>
        <end position="54"/>
    </location>
</feature>
<keyword evidence="5" id="KW-0687">Ribonucleoprotein</keyword>
<evidence type="ECO:0000256" key="1">
    <source>
        <dbReference type="ARBA" id="ARBA00022884"/>
    </source>
</evidence>
<dbReference type="PANTHER" id="PTHR21245">
    <property type="entry name" value="HETEROGENEOUS NUCLEAR RIBONUCLEOPROTEIN"/>
    <property type="match status" value="1"/>
</dbReference>
<feature type="region of interest" description="Disordered" evidence="3">
    <location>
        <begin position="616"/>
        <end position="654"/>
    </location>
</feature>
<dbReference type="InterPro" id="IPR035979">
    <property type="entry name" value="RBD_domain_sf"/>
</dbReference>
<organism evidence="5 6">
    <name type="scientific">Morella rubra</name>
    <name type="common">Chinese bayberry</name>
    <dbReference type="NCBI Taxonomy" id="262757"/>
    <lineage>
        <taxon>Eukaryota</taxon>
        <taxon>Viridiplantae</taxon>
        <taxon>Streptophyta</taxon>
        <taxon>Embryophyta</taxon>
        <taxon>Tracheophyta</taxon>
        <taxon>Spermatophyta</taxon>
        <taxon>Magnoliopsida</taxon>
        <taxon>eudicotyledons</taxon>
        <taxon>Gunneridae</taxon>
        <taxon>Pentapetalae</taxon>
        <taxon>rosids</taxon>
        <taxon>fabids</taxon>
        <taxon>Fagales</taxon>
        <taxon>Myricaceae</taxon>
        <taxon>Morella</taxon>
    </lineage>
</organism>
<dbReference type="Proteomes" id="UP000516437">
    <property type="component" value="Chromosome 7"/>
</dbReference>
<feature type="compositionally biased region" description="Low complexity" evidence="3">
    <location>
        <begin position="454"/>
        <end position="466"/>
    </location>
</feature>
<evidence type="ECO:0000256" key="3">
    <source>
        <dbReference type="SAM" id="MobiDB-lite"/>
    </source>
</evidence>
<protein>
    <submittedName>
        <fullName evidence="5">Heterogeneous nuclear ribonucleoprotein Q</fullName>
    </submittedName>
</protein>
<dbReference type="EMBL" id="RXIC02000025">
    <property type="protein sequence ID" value="KAB1206833.1"/>
    <property type="molecule type" value="Genomic_DNA"/>
</dbReference>
<sequence length="739" mass="83992">MPPRAVKRSSTAPIVALKKKPPPPAANQRTDSVSRQRRPASPSEEVKRLERLEFEENDLQFEAEVDGGRNLGTEELVDMDGGDGEDGAERNDGDDMFEEIVEVEVEEEVEQEEEVVEEYVTYEREEEKEEYEEEHHHVVKERSRRKQLEVFVGGLDRDATEEDLREVFSQVGAITEVRLSKNPVTHKNKGFAFLRFATVDQARRAIYELKHPVVNGKQCGVAPSQDSDTLFVGNICKTWAKDILREKLAYYGVDKYEDLTLVEDLNNEGMNRGFAFLDFSCRAEALEACKRLQKRDVVFGTDRTARVAFADTFIEPDDEIMSHVRTVFLDSLPPAWDEDHVKNHLRKFGRIEKVELARNMPAAKRTDFGFVTFDSHAAAVACVDGVNNAELVDGDRKLQVRARLSRPRQRGKTARQARGGYVVAHGNSRGGRGHWSSSSSFIDPRRSTDHYRRSIQSRGDGGSSRSYDPKDGDIVSYGTGSRRRFFPLERSSDRRSTVQAYEKISSERDYFLEDEMPSRPSDFVRVPFNRHSYRDAYPSRGSGYLESPPRKVSRAVARTQSPHDAYGYGEYMEQRSNYRGSHINDYSSSSSSKRPHSAIEEVDAGYAEASIRRPRTYSDYRGGSSDLPFSDKSYRSNSTRAGRGSHLGYAEGSRRYAGHSQGLYMTKSSPTGYRRDSTLTDEISRGDAEREYSRYGRDYMSRDYVPSRSEVDVGAYPSHYSTRRLNDDYLSGRSSGSHY</sequence>
<dbReference type="InterPro" id="IPR000504">
    <property type="entry name" value="RRM_dom"/>
</dbReference>
<dbReference type="SUPFAM" id="SSF54928">
    <property type="entry name" value="RNA-binding domain, RBD"/>
    <property type="match status" value="2"/>
</dbReference>
<dbReference type="OrthoDB" id="3800936at2759"/>
<keyword evidence="6" id="KW-1185">Reference proteome</keyword>
<reference evidence="5 6" key="1">
    <citation type="journal article" date="2019" name="Plant Biotechnol. J.">
        <title>The red bayberry genome and genetic basis of sex determination.</title>
        <authorList>
            <person name="Jia H.M."/>
            <person name="Jia H.J."/>
            <person name="Cai Q.L."/>
            <person name="Wang Y."/>
            <person name="Zhao H.B."/>
            <person name="Yang W.F."/>
            <person name="Wang G.Y."/>
            <person name="Li Y.H."/>
            <person name="Zhan D.L."/>
            <person name="Shen Y.T."/>
            <person name="Niu Q.F."/>
            <person name="Chang L."/>
            <person name="Qiu J."/>
            <person name="Zhao L."/>
            <person name="Xie H.B."/>
            <person name="Fu W.Y."/>
            <person name="Jin J."/>
            <person name="Li X.W."/>
            <person name="Jiao Y."/>
            <person name="Zhou C.C."/>
            <person name="Tu T."/>
            <person name="Chai C.Y."/>
            <person name="Gao J.L."/>
            <person name="Fan L.J."/>
            <person name="van de Weg E."/>
            <person name="Wang J.Y."/>
            <person name="Gao Z.S."/>
        </authorList>
    </citation>
    <scope>NUCLEOTIDE SEQUENCE [LARGE SCALE GENOMIC DNA]</scope>
    <source>
        <tissue evidence="5">Leaves</tissue>
    </source>
</reference>
<accession>A0A6A1V2G6</accession>
<feature type="region of interest" description="Disordered" evidence="3">
    <location>
        <begin position="539"/>
        <end position="558"/>
    </location>
</feature>
<feature type="compositionally biased region" description="Basic residues" evidence="3">
    <location>
        <begin position="403"/>
        <end position="415"/>
    </location>
</feature>
<feature type="region of interest" description="Disordered" evidence="3">
    <location>
        <begin position="1"/>
        <end position="92"/>
    </location>
</feature>
<feature type="region of interest" description="Disordered" evidence="3">
    <location>
        <begin position="580"/>
        <end position="600"/>
    </location>
</feature>
<dbReference type="GO" id="GO:1990904">
    <property type="term" value="C:ribonucleoprotein complex"/>
    <property type="evidence" value="ECO:0007669"/>
    <property type="project" value="UniProtKB-KW"/>
</dbReference>